<dbReference type="EMBL" id="JABFTP020000185">
    <property type="protein sequence ID" value="KAL3286154.1"/>
    <property type="molecule type" value="Genomic_DNA"/>
</dbReference>
<protein>
    <submittedName>
        <fullName evidence="2">Uncharacterized protein</fullName>
    </submittedName>
</protein>
<feature type="transmembrane region" description="Helical" evidence="1">
    <location>
        <begin position="20"/>
        <end position="44"/>
    </location>
</feature>
<dbReference type="Proteomes" id="UP001516400">
    <property type="component" value="Unassembled WGS sequence"/>
</dbReference>
<sequence length="96" mass="10673">EPEKPKVPTSYHNGMSNQGLATLIVMCCVLGIIVMFCCLAAPGIRDLCKRYVFRQCVIDDPEVDNGKSLACSISEIRYEKNYLSENVLGIDNCELI</sequence>
<evidence type="ECO:0000313" key="2">
    <source>
        <dbReference type="EMBL" id="KAL3286154.1"/>
    </source>
</evidence>
<keyword evidence="1" id="KW-0472">Membrane</keyword>
<keyword evidence="1" id="KW-0812">Transmembrane</keyword>
<keyword evidence="1" id="KW-1133">Transmembrane helix</keyword>
<dbReference type="AlphaFoldDB" id="A0ABD2P5E9"/>
<feature type="non-terminal residue" evidence="2">
    <location>
        <position position="1"/>
    </location>
</feature>
<evidence type="ECO:0000313" key="3">
    <source>
        <dbReference type="Proteomes" id="UP001516400"/>
    </source>
</evidence>
<proteinExistence type="predicted"/>
<comment type="caution">
    <text evidence="2">The sequence shown here is derived from an EMBL/GenBank/DDBJ whole genome shotgun (WGS) entry which is preliminary data.</text>
</comment>
<keyword evidence="3" id="KW-1185">Reference proteome</keyword>
<gene>
    <name evidence="2" type="ORF">HHI36_000666</name>
</gene>
<evidence type="ECO:0000256" key="1">
    <source>
        <dbReference type="SAM" id="Phobius"/>
    </source>
</evidence>
<organism evidence="2 3">
    <name type="scientific">Cryptolaemus montrouzieri</name>
    <dbReference type="NCBI Taxonomy" id="559131"/>
    <lineage>
        <taxon>Eukaryota</taxon>
        <taxon>Metazoa</taxon>
        <taxon>Ecdysozoa</taxon>
        <taxon>Arthropoda</taxon>
        <taxon>Hexapoda</taxon>
        <taxon>Insecta</taxon>
        <taxon>Pterygota</taxon>
        <taxon>Neoptera</taxon>
        <taxon>Endopterygota</taxon>
        <taxon>Coleoptera</taxon>
        <taxon>Polyphaga</taxon>
        <taxon>Cucujiformia</taxon>
        <taxon>Coccinelloidea</taxon>
        <taxon>Coccinellidae</taxon>
        <taxon>Scymninae</taxon>
        <taxon>Scymnini</taxon>
        <taxon>Cryptolaemus</taxon>
    </lineage>
</organism>
<accession>A0ABD2P5E9</accession>
<name>A0ABD2P5E9_9CUCU</name>
<reference evidence="2 3" key="1">
    <citation type="journal article" date="2021" name="BMC Biol.">
        <title>Horizontally acquired antibacterial genes associated with adaptive radiation of ladybird beetles.</title>
        <authorList>
            <person name="Li H.S."/>
            <person name="Tang X.F."/>
            <person name="Huang Y.H."/>
            <person name="Xu Z.Y."/>
            <person name="Chen M.L."/>
            <person name="Du X.Y."/>
            <person name="Qiu B.Y."/>
            <person name="Chen P.T."/>
            <person name="Zhang W."/>
            <person name="Slipinski A."/>
            <person name="Escalona H.E."/>
            <person name="Waterhouse R.M."/>
            <person name="Zwick A."/>
            <person name="Pang H."/>
        </authorList>
    </citation>
    <scope>NUCLEOTIDE SEQUENCE [LARGE SCALE GENOMIC DNA]</scope>
    <source>
        <strain evidence="2">SYSU2018</strain>
    </source>
</reference>